<dbReference type="GO" id="GO:0005840">
    <property type="term" value="C:ribosome"/>
    <property type="evidence" value="ECO:0007669"/>
    <property type="project" value="UniProtKB-KW"/>
</dbReference>
<dbReference type="HAMAP" id="MF_00499">
    <property type="entry name" value="Ribosomal_eL13"/>
    <property type="match status" value="1"/>
</dbReference>
<evidence type="ECO:0000256" key="3">
    <source>
        <dbReference type="HAMAP-Rule" id="MF_00499"/>
    </source>
</evidence>
<dbReference type="EMBL" id="CP003098">
    <property type="protein sequence ID" value="AET31486.1"/>
    <property type="molecule type" value="Genomic_DNA"/>
</dbReference>
<sequence>MTKAPKPLVKVPARIAQGGVTRWKTGRGYSLEELRAVGINADQARLLGIPVDERRRSSWPQNVENLRKWLLDVLEGKIAPPEPTYPKLVEIKRKRGRAYRGLTSAGRASRGLTSVKLRETHNYKFKKKARERALKKRHEATKGLGNVLRISKIINRK</sequence>
<dbReference type="GeneID" id="11595822"/>
<dbReference type="AlphaFoldDB" id="G7VD96"/>
<evidence type="ECO:0000313" key="5">
    <source>
        <dbReference type="Proteomes" id="UP000005867"/>
    </source>
</evidence>
<dbReference type="HOGENOM" id="CLU_1674077_0_0_2"/>
<dbReference type="RefSeq" id="WP_014287317.1">
    <property type="nucleotide sequence ID" value="NC_016645.1"/>
</dbReference>
<evidence type="ECO:0000256" key="2">
    <source>
        <dbReference type="ARBA" id="ARBA00023274"/>
    </source>
</evidence>
<reference evidence="4 5" key="1">
    <citation type="journal article" date="2012" name="J. Bacteriol.">
        <title>Complete genome sequence of strain 1860, a crenarchaeon of the genus pyrobaculum able to grow with various electron acceptors.</title>
        <authorList>
            <person name="Mardanov A.V."/>
            <person name="Gumerov V.M."/>
            <person name="Slobodkina G.B."/>
            <person name="Beletsky A.V."/>
            <person name="Bonch-Osmolovskaya E.A."/>
            <person name="Ravin N.V."/>
            <person name="Skryabin K.G."/>
        </authorList>
    </citation>
    <scope>NUCLEOTIDE SEQUENCE [LARGE SCALE GENOMIC DNA]</scope>
    <source>
        <strain evidence="4 5">1860</strain>
    </source>
</reference>
<dbReference type="eggNOG" id="arCOG01013">
    <property type="taxonomic scope" value="Archaea"/>
</dbReference>
<evidence type="ECO:0000313" key="4">
    <source>
        <dbReference type="EMBL" id="AET31486.1"/>
    </source>
</evidence>
<dbReference type="Proteomes" id="UP000005867">
    <property type="component" value="Chromosome"/>
</dbReference>
<keyword evidence="2 3" id="KW-0687">Ribonucleoprotein</keyword>
<dbReference type="OrthoDB" id="17872at2157"/>
<dbReference type="InterPro" id="IPR012678">
    <property type="entry name" value="Ribosomal_uL23/eL15/eS24_sf"/>
</dbReference>
<protein>
    <recommendedName>
        <fullName evidence="3">Large ribosomal subunit protein eL13</fullName>
    </recommendedName>
</protein>
<keyword evidence="1 3" id="KW-0689">Ribosomal protein</keyword>
<dbReference type="GO" id="GO:1990904">
    <property type="term" value="C:ribonucleoprotein complex"/>
    <property type="evidence" value="ECO:0007669"/>
    <property type="project" value="UniProtKB-KW"/>
</dbReference>
<dbReference type="Pfam" id="PF01294">
    <property type="entry name" value="Ribosomal_L13e"/>
    <property type="match status" value="1"/>
</dbReference>
<dbReference type="KEGG" id="pyr:P186_0016"/>
<keyword evidence="5" id="KW-1185">Reference proteome</keyword>
<evidence type="ECO:0000256" key="1">
    <source>
        <dbReference type="ARBA" id="ARBA00022980"/>
    </source>
</evidence>
<accession>G7VD96</accession>
<organism evidence="4 5">
    <name type="scientific">Pyrobaculum ferrireducens</name>
    <dbReference type="NCBI Taxonomy" id="1104324"/>
    <lineage>
        <taxon>Archaea</taxon>
        <taxon>Thermoproteota</taxon>
        <taxon>Thermoprotei</taxon>
        <taxon>Thermoproteales</taxon>
        <taxon>Thermoproteaceae</taxon>
        <taxon>Pyrobaculum</taxon>
    </lineage>
</organism>
<gene>
    <name evidence="3" type="primary">rpl13e</name>
    <name evidence="4" type="ORF">P186_0016</name>
</gene>
<dbReference type="STRING" id="1104324.P186_0016"/>
<dbReference type="GO" id="GO:0003735">
    <property type="term" value="F:structural constituent of ribosome"/>
    <property type="evidence" value="ECO:0007669"/>
    <property type="project" value="InterPro"/>
</dbReference>
<dbReference type="GO" id="GO:0006412">
    <property type="term" value="P:translation"/>
    <property type="evidence" value="ECO:0007669"/>
    <property type="project" value="UniProtKB-UniRule"/>
</dbReference>
<name>G7VD96_9CREN</name>
<dbReference type="InterPro" id="IPR001380">
    <property type="entry name" value="Ribosomal_eL13"/>
</dbReference>
<comment type="similarity">
    <text evidence="3">Belongs to the eukaryotic ribosomal protein eL13 family.</text>
</comment>
<dbReference type="BioCyc" id="PSP1104324:GJSN-16-MONOMER"/>
<proteinExistence type="inferred from homology"/>
<dbReference type="SUPFAM" id="SSF54189">
    <property type="entry name" value="Ribosomal proteins S24e, L23 and L15e"/>
    <property type="match status" value="1"/>
</dbReference>